<reference evidence="3" key="1">
    <citation type="journal article" date="2019" name="Int. J. Syst. Evol. Microbiol.">
        <title>The Global Catalogue of Microorganisms (GCM) 10K type strain sequencing project: providing services to taxonomists for standard genome sequencing and annotation.</title>
        <authorList>
            <consortium name="The Broad Institute Genomics Platform"/>
            <consortium name="The Broad Institute Genome Sequencing Center for Infectious Disease"/>
            <person name="Wu L."/>
            <person name="Ma J."/>
        </authorList>
    </citation>
    <scope>NUCLEOTIDE SEQUENCE [LARGE SCALE GENOMIC DNA]</scope>
    <source>
        <strain evidence="3">CCM 8934</strain>
    </source>
</reference>
<proteinExistence type="predicted"/>
<evidence type="ECO:0000256" key="1">
    <source>
        <dbReference type="SAM" id="MobiDB-lite"/>
    </source>
</evidence>
<accession>A0ABW1UGB3</accession>
<feature type="region of interest" description="Disordered" evidence="1">
    <location>
        <begin position="1"/>
        <end position="40"/>
    </location>
</feature>
<evidence type="ECO:0000313" key="3">
    <source>
        <dbReference type="Proteomes" id="UP001596227"/>
    </source>
</evidence>
<dbReference type="Proteomes" id="UP001596227">
    <property type="component" value="Unassembled WGS sequence"/>
</dbReference>
<dbReference type="RefSeq" id="WP_263389435.1">
    <property type="nucleotide sequence ID" value="NZ_BJDH01000003.1"/>
</dbReference>
<sequence>MKSDIRVAGTQQKWPRGASPLTTLTDSDLNVQSAQSSKRS</sequence>
<dbReference type="EMBL" id="JBHSSB010000016">
    <property type="protein sequence ID" value="MFC6295131.1"/>
    <property type="molecule type" value="Genomic_DNA"/>
</dbReference>
<organism evidence="2 3">
    <name type="scientific">Lactiplantibacillus daoliensis</name>
    <dbReference type="NCBI Taxonomy" id="2559916"/>
    <lineage>
        <taxon>Bacteria</taxon>
        <taxon>Bacillati</taxon>
        <taxon>Bacillota</taxon>
        <taxon>Bacilli</taxon>
        <taxon>Lactobacillales</taxon>
        <taxon>Lactobacillaceae</taxon>
        <taxon>Lactiplantibacillus</taxon>
    </lineage>
</organism>
<keyword evidence="3" id="KW-1185">Reference proteome</keyword>
<name>A0ABW1UGB3_9LACO</name>
<protein>
    <submittedName>
        <fullName evidence="2">Uncharacterized protein</fullName>
    </submittedName>
</protein>
<feature type="compositionally biased region" description="Polar residues" evidence="1">
    <location>
        <begin position="20"/>
        <end position="40"/>
    </location>
</feature>
<gene>
    <name evidence="2" type="ORF">ACFQH1_07945</name>
</gene>
<comment type="caution">
    <text evidence="2">The sequence shown here is derived from an EMBL/GenBank/DDBJ whole genome shotgun (WGS) entry which is preliminary data.</text>
</comment>
<evidence type="ECO:0000313" key="2">
    <source>
        <dbReference type="EMBL" id="MFC6295131.1"/>
    </source>
</evidence>